<dbReference type="InterPro" id="IPR050595">
    <property type="entry name" value="Bact_response_regulator"/>
</dbReference>
<dbReference type="CDD" id="cd00156">
    <property type="entry name" value="REC"/>
    <property type="match status" value="1"/>
</dbReference>
<accession>A0A1F6C2C9</accession>
<protein>
    <recommendedName>
        <fullName evidence="3">Response regulatory domain-containing protein</fullName>
    </recommendedName>
</protein>
<dbReference type="PANTHER" id="PTHR44591:SF3">
    <property type="entry name" value="RESPONSE REGULATORY DOMAIN-CONTAINING PROTEIN"/>
    <property type="match status" value="1"/>
</dbReference>
<keyword evidence="1 2" id="KW-0597">Phosphoprotein</keyword>
<evidence type="ECO:0000259" key="3">
    <source>
        <dbReference type="PROSITE" id="PS50110"/>
    </source>
</evidence>
<dbReference type="InterPro" id="IPR011006">
    <property type="entry name" value="CheY-like_superfamily"/>
</dbReference>
<feature type="domain" description="Response regulatory" evidence="3">
    <location>
        <begin position="2"/>
        <end position="117"/>
    </location>
</feature>
<evidence type="ECO:0000256" key="1">
    <source>
        <dbReference type="ARBA" id="ARBA00022553"/>
    </source>
</evidence>
<comment type="caution">
    <text evidence="4">The sequence shown here is derived from an EMBL/GenBank/DDBJ whole genome shotgun (WGS) entry which is preliminary data.</text>
</comment>
<dbReference type="InterPro" id="IPR001789">
    <property type="entry name" value="Sig_transdc_resp-reg_receiver"/>
</dbReference>
<dbReference type="Gene3D" id="3.40.50.2300">
    <property type="match status" value="1"/>
</dbReference>
<evidence type="ECO:0000313" key="5">
    <source>
        <dbReference type="Proteomes" id="UP000178606"/>
    </source>
</evidence>
<organism evidence="4 5">
    <name type="scientific">Handelsmanbacteria sp. (strain RIFCSPLOWO2_12_FULL_64_10)</name>
    <dbReference type="NCBI Taxonomy" id="1817868"/>
    <lineage>
        <taxon>Bacteria</taxon>
        <taxon>Candidatus Handelsmaniibacteriota</taxon>
    </lineage>
</organism>
<evidence type="ECO:0000313" key="4">
    <source>
        <dbReference type="EMBL" id="OGG43344.1"/>
    </source>
</evidence>
<dbReference type="SUPFAM" id="SSF52172">
    <property type="entry name" value="CheY-like"/>
    <property type="match status" value="1"/>
</dbReference>
<dbReference type="GO" id="GO:0000160">
    <property type="term" value="P:phosphorelay signal transduction system"/>
    <property type="evidence" value="ECO:0007669"/>
    <property type="project" value="InterPro"/>
</dbReference>
<evidence type="ECO:0000256" key="2">
    <source>
        <dbReference type="PROSITE-ProRule" id="PRU00169"/>
    </source>
</evidence>
<gene>
    <name evidence="4" type="ORF">A3F84_24600</name>
</gene>
<feature type="modified residue" description="4-aspartylphosphate" evidence="2">
    <location>
        <position position="52"/>
    </location>
</feature>
<dbReference type="PROSITE" id="PS50110">
    <property type="entry name" value="RESPONSE_REGULATORY"/>
    <property type="match status" value="1"/>
</dbReference>
<reference evidence="4 5" key="1">
    <citation type="journal article" date="2016" name="Nat. Commun.">
        <title>Thousands of microbial genomes shed light on interconnected biogeochemical processes in an aquifer system.</title>
        <authorList>
            <person name="Anantharaman K."/>
            <person name="Brown C.T."/>
            <person name="Hug L.A."/>
            <person name="Sharon I."/>
            <person name="Castelle C.J."/>
            <person name="Probst A.J."/>
            <person name="Thomas B.C."/>
            <person name="Singh A."/>
            <person name="Wilkins M.J."/>
            <person name="Karaoz U."/>
            <person name="Brodie E.L."/>
            <person name="Williams K.H."/>
            <person name="Hubbard S.S."/>
            <person name="Banfield J.F."/>
        </authorList>
    </citation>
    <scope>NUCLEOTIDE SEQUENCE [LARGE SCALE GENOMIC DNA]</scope>
    <source>
        <strain evidence="5">RIFCSPLOWO2_12_FULL_64_10</strain>
    </source>
</reference>
<dbReference type="AlphaFoldDB" id="A0A1F6C2C9"/>
<dbReference type="Pfam" id="PF00072">
    <property type="entry name" value="Response_reg"/>
    <property type="match status" value="1"/>
</dbReference>
<name>A0A1F6C2C9_HANXR</name>
<dbReference type="SMART" id="SM00448">
    <property type="entry name" value="REC"/>
    <property type="match status" value="1"/>
</dbReference>
<dbReference type="Proteomes" id="UP000178606">
    <property type="component" value="Unassembled WGS sequence"/>
</dbReference>
<proteinExistence type="predicted"/>
<dbReference type="PANTHER" id="PTHR44591">
    <property type="entry name" value="STRESS RESPONSE REGULATOR PROTEIN 1"/>
    <property type="match status" value="1"/>
</dbReference>
<dbReference type="EMBL" id="MFKF01000438">
    <property type="protein sequence ID" value="OGG43344.1"/>
    <property type="molecule type" value="Genomic_DNA"/>
</dbReference>
<sequence>MHVLIVDDSAEVADFLVESARLFEAEQVDRASSGEEALAFATRTTYDLITLDIRMPGVTGLDILSVIRSLCPHAVIAIVSGYLADAVGSRSVESYADLLISKPISLEKFKRLMALTVQLIEVRRQIRELGEGAK</sequence>